<dbReference type="EMBL" id="QGDO01000001">
    <property type="protein sequence ID" value="PWJ44099.1"/>
    <property type="molecule type" value="Genomic_DNA"/>
</dbReference>
<comment type="caution">
    <text evidence="4">The sequence shown here is derived from an EMBL/GenBank/DDBJ whole genome shotgun (WGS) entry which is preliminary data.</text>
</comment>
<sequence length="495" mass="57362">MSVGLYEREEVIALAFLSAIAGESIFMLGPPGVAKSMVARRLKHAFKDGKSFEYLMNRFSTPDEIFGPVSIHKLSKEDKFERLTDHYLPGASVVFLDEIWKAGPSIQNALLTVINEKLYRNGEQEVKVKLQGLLAASNELPARGEGLEALWDRFLLRYYVYGIQEDDHFFDMITSTIPEDIELDQNLQISVEELAHWDALIDEIEVPKEVRKVISVIRKYIKSYNTESQQKANHDDIIYVSDRRWRKIIRLIRTSAFLNGRKEVDLMDCFVMMHCIWNNPVQMDLVARWVGEAIQKYGFSTKFSLDALKNKIDEFQEEVEEETKEAKTLNAYLPELFDERYYRISNFDSSFDRILKEDFEILSGAITTMSLYNASSQSQKYSISKLAADEVEVSINNTYRRFKLKSSQQQRTGFVIRKISQEKVAEFDQEANQILNYLNEVAEQIADYRASEKVVGSLFLNEQTQNLFHDSLNETLRVVLERKLKIEKVKSSYRS</sequence>
<proteinExistence type="predicted"/>
<dbReference type="InterPro" id="IPR003593">
    <property type="entry name" value="AAA+_ATPase"/>
</dbReference>
<dbReference type="AlphaFoldDB" id="A0A315ZG25"/>
<name>A0A315ZG25_SEDFL</name>
<evidence type="ECO:0000259" key="3">
    <source>
        <dbReference type="SMART" id="SM00382"/>
    </source>
</evidence>
<dbReference type="InterPro" id="IPR041538">
    <property type="entry name" value="RavA-like_AAA_lid"/>
</dbReference>
<gene>
    <name evidence="4" type="ORF">BC781_101449</name>
</gene>
<keyword evidence="5" id="KW-1185">Reference proteome</keyword>
<dbReference type="InterPro" id="IPR027417">
    <property type="entry name" value="P-loop_NTPase"/>
</dbReference>
<dbReference type="PANTHER" id="PTHR32204">
    <property type="entry name" value="ATPASE RAVA"/>
    <property type="match status" value="1"/>
</dbReference>
<dbReference type="Proteomes" id="UP000245535">
    <property type="component" value="Unassembled WGS sequence"/>
</dbReference>
<evidence type="ECO:0000313" key="5">
    <source>
        <dbReference type="Proteomes" id="UP000245535"/>
    </source>
</evidence>
<dbReference type="SUPFAM" id="SSF52540">
    <property type="entry name" value="P-loop containing nucleoside triphosphate hydrolases"/>
    <property type="match status" value="1"/>
</dbReference>
<keyword evidence="1" id="KW-0175">Coiled coil</keyword>
<feature type="domain" description="AAA+ ATPase" evidence="3">
    <location>
        <begin position="21"/>
        <end position="162"/>
    </location>
</feature>
<dbReference type="InterPro" id="IPR050513">
    <property type="entry name" value="RavA_ATPases"/>
</dbReference>
<feature type="coiled-coil region" evidence="1">
    <location>
        <begin position="305"/>
        <end position="332"/>
    </location>
</feature>
<dbReference type="CDD" id="cd00009">
    <property type="entry name" value="AAA"/>
    <property type="match status" value="1"/>
</dbReference>
<evidence type="ECO:0000256" key="2">
    <source>
        <dbReference type="SAM" id="Phobius"/>
    </source>
</evidence>
<organism evidence="4 5">
    <name type="scientific">Sediminitomix flava</name>
    <dbReference type="NCBI Taxonomy" id="379075"/>
    <lineage>
        <taxon>Bacteria</taxon>
        <taxon>Pseudomonadati</taxon>
        <taxon>Bacteroidota</taxon>
        <taxon>Cytophagia</taxon>
        <taxon>Cytophagales</taxon>
        <taxon>Flammeovirgaceae</taxon>
        <taxon>Sediminitomix</taxon>
    </lineage>
</organism>
<keyword evidence="2" id="KW-0472">Membrane</keyword>
<protein>
    <submittedName>
        <fullName evidence="4">MoxR-like ATPase</fullName>
    </submittedName>
</protein>
<keyword evidence="2" id="KW-0812">Transmembrane</keyword>
<accession>A0A315ZG25</accession>
<keyword evidence="2" id="KW-1133">Transmembrane helix</keyword>
<evidence type="ECO:0000256" key="1">
    <source>
        <dbReference type="SAM" id="Coils"/>
    </source>
</evidence>
<dbReference type="SMART" id="SM00382">
    <property type="entry name" value="AAA"/>
    <property type="match status" value="1"/>
</dbReference>
<dbReference type="Gene3D" id="3.40.50.300">
    <property type="entry name" value="P-loop containing nucleotide triphosphate hydrolases"/>
    <property type="match status" value="1"/>
</dbReference>
<feature type="transmembrane region" description="Helical" evidence="2">
    <location>
        <begin position="12"/>
        <end position="34"/>
    </location>
</feature>
<evidence type="ECO:0000313" key="4">
    <source>
        <dbReference type="EMBL" id="PWJ44099.1"/>
    </source>
</evidence>
<dbReference type="PANTHER" id="PTHR32204:SF0">
    <property type="entry name" value="ATPASE RAVA"/>
    <property type="match status" value="1"/>
</dbReference>
<dbReference type="InterPro" id="IPR045427">
    <property type="entry name" value="MoxR"/>
</dbReference>
<reference evidence="4 5" key="1">
    <citation type="submission" date="2018-03" db="EMBL/GenBank/DDBJ databases">
        <title>Genomic Encyclopedia of Archaeal and Bacterial Type Strains, Phase II (KMG-II): from individual species to whole genera.</title>
        <authorList>
            <person name="Goeker M."/>
        </authorList>
    </citation>
    <scope>NUCLEOTIDE SEQUENCE [LARGE SCALE GENOMIC DNA]</scope>
    <source>
        <strain evidence="4 5">DSM 28229</strain>
    </source>
</reference>
<dbReference type="Pfam" id="PF20030">
    <property type="entry name" value="bpMoxR"/>
    <property type="match status" value="1"/>
</dbReference>
<dbReference type="Pfam" id="PF17868">
    <property type="entry name" value="AAA_lid_8"/>
    <property type="match status" value="1"/>
</dbReference>